<name>A0ABS5DRD8_9BURK</name>
<evidence type="ECO:0000313" key="3">
    <source>
        <dbReference type="EMBL" id="MBQ0933715.1"/>
    </source>
</evidence>
<evidence type="ECO:0000256" key="2">
    <source>
        <dbReference type="ARBA" id="ARBA00022840"/>
    </source>
</evidence>
<keyword evidence="3" id="KW-0808">Transferase</keyword>
<dbReference type="PANTHER" id="PTHR32309:SF13">
    <property type="entry name" value="FERRIC ENTEROBACTIN TRANSPORT PROTEIN FEPE"/>
    <property type="match status" value="1"/>
</dbReference>
<organism evidence="3 4">
    <name type="scientific">Ideonella paludis</name>
    <dbReference type="NCBI Taxonomy" id="1233411"/>
    <lineage>
        <taxon>Bacteria</taxon>
        <taxon>Pseudomonadati</taxon>
        <taxon>Pseudomonadota</taxon>
        <taxon>Betaproteobacteria</taxon>
        <taxon>Burkholderiales</taxon>
        <taxon>Sphaerotilaceae</taxon>
        <taxon>Ideonella</taxon>
    </lineage>
</organism>
<evidence type="ECO:0000313" key="4">
    <source>
        <dbReference type="Proteomes" id="UP000672097"/>
    </source>
</evidence>
<dbReference type="EMBL" id="JAGQDG010000001">
    <property type="protein sequence ID" value="MBQ0933715.1"/>
    <property type="molecule type" value="Genomic_DNA"/>
</dbReference>
<dbReference type="GO" id="GO:0004715">
    <property type="term" value="F:non-membrane spanning protein tyrosine kinase activity"/>
    <property type="evidence" value="ECO:0007669"/>
    <property type="project" value="UniProtKB-EC"/>
</dbReference>
<sequence length="298" mass="31383">MTDNSQTQSTFGSLPSSEDIRSIGDIIRDTRALSAAQVAEILQHQRLHGLKFGEAAIKLGYASPDDVLHALAEQFNYAVADGAQTAAHPELVVLNQPFSQQAEAFRATRAQILMRTQGEEGAPTTKRALAVLSPNSGDGKTFFAANLAVALAQLGGRTLVVDADLRGPRLHEVFGVDNHAGLSGLLSGRPGENVIKPVKGISNLFVLPVGIQPPNPLELIEGAAFGLLLHELLSKFDHVVVDTPAAEFGADGLVAAARCGVALMVARKNSVRVDDLKALVQALSASTAKVVGVVMNEY</sequence>
<accession>A0ABS5DRD8</accession>
<dbReference type="Gene3D" id="3.40.50.300">
    <property type="entry name" value="P-loop containing nucleotide triphosphate hydrolases"/>
    <property type="match status" value="1"/>
</dbReference>
<dbReference type="SUPFAM" id="SSF160246">
    <property type="entry name" value="EspE N-terminal domain-like"/>
    <property type="match status" value="1"/>
</dbReference>
<keyword evidence="2" id="KW-0067">ATP-binding</keyword>
<dbReference type="InterPro" id="IPR027417">
    <property type="entry name" value="P-loop_NTPase"/>
</dbReference>
<dbReference type="InterPro" id="IPR005702">
    <property type="entry name" value="Wzc-like_C"/>
</dbReference>
<dbReference type="InterPro" id="IPR033756">
    <property type="entry name" value="YlxH/NBP35"/>
</dbReference>
<dbReference type="Pfam" id="PF10609">
    <property type="entry name" value="ParA"/>
    <property type="match status" value="1"/>
</dbReference>
<dbReference type="Proteomes" id="UP000672097">
    <property type="component" value="Unassembled WGS sequence"/>
</dbReference>
<dbReference type="InterPro" id="IPR050445">
    <property type="entry name" value="Bact_polysacc_biosynth/exp"/>
</dbReference>
<dbReference type="SUPFAM" id="SSF52540">
    <property type="entry name" value="P-loop containing nucleoside triphosphate hydrolases"/>
    <property type="match status" value="1"/>
</dbReference>
<dbReference type="CDD" id="cd05387">
    <property type="entry name" value="BY-kinase"/>
    <property type="match status" value="1"/>
</dbReference>
<dbReference type="RefSeq" id="WP_210804946.1">
    <property type="nucleotide sequence ID" value="NZ_JAGQDG010000001.1"/>
</dbReference>
<dbReference type="InterPro" id="IPR037257">
    <property type="entry name" value="T2SS_E_N_sf"/>
</dbReference>
<protein>
    <submittedName>
        <fullName evidence="3">Polysaccharide biosynthesis tyrosine autokinase</fullName>
        <ecNumber evidence="3">2.7.10.2</ecNumber>
    </submittedName>
</protein>
<keyword evidence="1" id="KW-0547">Nucleotide-binding</keyword>
<keyword evidence="4" id="KW-1185">Reference proteome</keyword>
<reference evidence="3 4" key="1">
    <citation type="submission" date="2021-04" db="EMBL/GenBank/DDBJ databases">
        <title>The genome sequence of type strain Ideonella paludis KCTC 32238.</title>
        <authorList>
            <person name="Liu Y."/>
        </authorList>
    </citation>
    <scope>NUCLEOTIDE SEQUENCE [LARGE SCALE GENOMIC DNA]</scope>
    <source>
        <strain evidence="3 4">KCTC 32238</strain>
    </source>
</reference>
<gene>
    <name evidence="3" type="ORF">KAK11_00135</name>
</gene>
<comment type="caution">
    <text evidence="3">The sequence shown here is derived from an EMBL/GenBank/DDBJ whole genome shotgun (WGS) entry which is preliminary data.</text>
</comment>
<proteinExistence type="predicted"/>
<dbReference type="PANTHER" id="PTHR32309">
    <property type="entry name" value="TYROSINE-PROTEIN KINASE"/>
    <property type="match status" value="1"/>
</dbReference>
<evidence type="ECO:0000256" key="1">
    <source>
        <dbReference type="ARBA" id="ARBA00022741"/>
    </source>
</evidence>
<dbReference type="EC" id="2.7.10.2" evidence="3"/>
<dbReference type="NCBIfam" id="TIGR01007">
    <property type="entry name" value="eps_fam"/>
    <property type="match status" value="1"/>
</dbReference>